<dbReference type="Proteomes" id="UP000789759">
    <property type="component" value="Unassembled WGS sequence"/>
</dbReference>
<organism evidence="1 2">
    <name type="scientific">Cetraspora pellucida</name>
    <dbReference type="NCBI Taxonomy" id="1433469"/>
    <lineage>
        <taxon>Eukaryota</taxon>
        <taxon>Fungi</taxon>
        <taxon>Fungi incertae sedis</taxon>
        <taxon>Mucoromycota</taxon>
        <taxon>Glomeromycotina</taxon>
        <taxon>Glomeromycetes</taxon>
        <taxon>Diversisporales</taxon>
        <taxon>Gigasporaceae</taxon>
        <taxon>Cetraspora</taxon>
    </lineage>
</organism>
<reference evidence="1" key="1">
    <citation type="submission" date="2021-06" db="EMBL/GenBank/DDBJ databases">
        <authorList>
            <person name="Kallberg Y."/>
            <person name="Tangrot J."/>
            <person name="Rosling A."/>
        </authorList>
    </citation>
    <scope>NUCLEOTIDE SEQUENCE</scope>
    <source>
        <strain evidence="1">FL966</strain>
    </source>
</reference>
<proteinExistence type="predicted"/>
<dbReference type="EMBL" id="CAJVQA010009393">
    <property type="protein sequence ID" value="CAG8684379.1"/>
    <property type="molecule type" value="Genomic_DNA"/>
</dbReference>
<keyword evidence="2" id="KW-1185">Reference proteome</keyword>
<sequence>MLGNYHVREMILLRKMIVRKINRGRGCQKNDCWENDRNP</sequence>
<dbReference type="AlphaFoldDB" id="A0A9N9EMJ9"/>
<gene>
    <name evidence="1" type="ORF">CPELLU_LOCUS10976</name>
</gene>
<evidence type="ECO:0000313" key="1">
    <source>
        <dbReference type="EMBL" id="CAG8684379.1"/>
    </source>
</evidence>
<name>A0A9N9EMJ9_9GLOM</name>
<comment type="caution">
    <text evidence="1">The sequence shown here is derived from an EMBL/GenBank/DDBJ whole genome shotgun (WGS) entry which is preliminary data.</text>
</comment>
<evidence type="ECO:0000313" key="2">
    <source>
        <dbReference type="Proteomes" id="UP000789759"/>
    </source>
</evidence>
<protein>
    <submittedName>
        <fullName evidence="1">15371_t:CDS:1</fullName>
    </submittedName>
</protein>
<accession>A0A9N9EMJ9</accession>